<sequence length="339" mass="36163">MRAVVFEQVGKLSVHTLPDPTPGPKDLIIEVSAVGICGTDVHLIDGEFEGATFPIIPGHEVSGIVVDLGKEVKGFAKGDKVTVNNTLTCMECEYCLNGRSNLCRKWEGMGVVGNDGGSAEFMKAPAANCYKLAESVDLNHAALIEPLACAVRGYDQIPRDLGKHFLLYGAGTMGLMMAQLAPRAGAVSVTIVDTNASRLEAAREVGIETRLGSANDASREQWDVVIDCTGVIPAIEDGLTRVKPGGTFLHFGVAAADKKASYSPFRVYRDEINITGTMASLSSFDRAVALFEAGALKPTPMISHYYSLDDYAGAMDMFRKGTGRKLQIRPGSKDSGTLL</sequence>
<dbReference type="CDD" id="cd08234">
    <property type="entry name" value="threonine_DH_like"/>
    <property type="match status" value="1"/>
</dbReference>
<evidence type="ECO:0000313" key="5">
    <source>
        <dbReference type="EMBL" id="CAB4561014.1"/>
    </source>
</evidence>
<dbReference type="InterPro" id="IPR011032">
    <property type="entry name" value="GroES-like_sf"/>
</dbReference>
<dbReference type="AlphaFoldDB" id="A0A6J6DCG1"/>
<dbReference type="Gene3D" id="3.90.180.10">
    <property type="entry name" value="Medium-chain alcohol dehydrogenases, catalytic domain"/>
    <property type="match status" value="1"/>
</dbReference>
<evidence type="ECO:0000256" key="3">
    <source>
        <dbReference type="ARBA" id="ARBA00023002"/>
    </source>
</evidence>
<dbReference type="Pfam" id="PF08240">
    <property type="entry name" value="ADH_N"/>
    <property type="match status" value="1"/>
</dbReference>
<dbReference type="SUPFAM" id="SSF50129">
    <property type="entry name" value="GroES-like"/>
    <property type="match status" value="1"/>
</dbReference>
<keyword evidence="1" id="KW-0479">Metal-binding</keyword>
<evidence type="ECO:0000259" key="4">
    <source>
        <dbReference type="SMART" id="SM00829"/>
    </source>
</evidence>
<dbReference type="Pfam" id="PF00107">
    <property type="entry name" value="ADH_zinc_N"/>
    <property type="match status" value="1"/>
</dbReference>
<dbReference type="PANTHER" id="PTHR43401:SF5">
    <property type="entry name" value="ALCOHOL DEHYDROGENASE-RELATED"/>
    <property type="match status" value="1"/>
</dbReference>
<protein>
    <submittedName>
        <fullName evidence="5">Unannotated protein</fullName>
    </submittedName>
</protein>
<organism evidence="5">
    <name type="scientific">freshwater metagenome</name>
    <dbReference type="NCBI Taxonomy" id="449393"/>
    <lineage>
        <taxon>unclassified sequences</taxon>
        <taxon>metagenomes</taxon>
        <taxon>ecological metagenomes</taxon>
    </lineage>
</organism>
<dbReference type="GO" id="GO:0008270">
    <property type="term" value="F:zinc ion binding"/>
    <property type="evidence" value="ECO:0007669"/>
    <property type="project" value="InterPro"/>
</dbReference>
<dbReference type="InterPro" id="IPR002328">
    <property type="entry name" value="ADH_Zn_CS"/>
</dbReference>
<gene>
    <name evidence="5" type="ORF">UFOPK1561_00905</name>
</gene>
<dbReference type="InterPro" id="IPR050129">
    <property type="entry name" value="Zn_alcohol_dh"/>
</dbReference>
<dbReference type="InterPro" id="IPR020843">
    <property type="entry name" value="ER"/>
</dbReference>
<keyword evidence="2" id="KW-0862">Zinc</keyword>
<evidence type="ECO:0000256" key="1">
    <source>
        <dbReference type="ARBA" id="ARBA00022723"/>
    </source>
</evidence>
<dbReference type="InterPro" id="IPR013149">
    <property type="entry name" value="ADH-like_C"/>
</dbReference>
<proteinExistence type="predicted"/>
<name>A0A6J6DCG1_9ZZZZ</name>
<dbReference type="SUPFAM" id="SSF51735">
    <property type="entry name" value="NAD(P)-binding Rossmann-fold domains"/>
    <property type="match status" value="1"/>
</dbReference>
<dbReference type="InterPro" id="IPR036291">
    <property type="entry name" value="NAD(P)-bd_dom_sf"/>
</dbReference>
<reference evidence="5" key="1">
    <citation type="submission" date="2020-05" db="EMBL/GenBank/DDBJ databases">
        <authorList>
            <person name="Chiriac C."/>
            <person name="Salcher M."/>
            <person name="Ghai R."/>
            <person name="Kavagutti S V."/>
        </authorList>
    </citation>
    <scope>NUCLEOTIDE SEQUENCE</scope>
</reference>
<keyword evidence="3" id="KW-0560">Oxidoreductase</keyword>
<feature type="domain" description="Enoyl reductase (ER)" evidence="4">
    <location>
        <begin position="7"/>
        <end position="328"/>
    </location>
</feature>
<dbReference type="GO" id="GO:0016491">
    <property type="term" value="F:oxidoreductase activity"/>
    <property type="evidence" value="ECO:0007669"/>
    <property type="project" value="UniProtKB-KW"/>
</dbReference>
<evidence type="ECO:0000256" key="2">
    <source>
        <dbReference type="ARBA" id="ARBA00022833"/>
    </source>
</evidence>
<dbReference type="PANTHER" id="PTHR43401">
    <property type="entry name" value="L-THREONINE 3-DEHYDROGENASE"/>
    <property type="match status" value="1"/>
</dbReference>
<dbReference type="PROSITE" id="PS00059">
    <property type="entry name" value="ADH_ZINC"/>
    <property type="match status" value="1"/>
</dbReference>
<accession>A0A6J6DCG1</accession>
<dbReference type="EMBL" id="CAEZSZ010000135">
    <property type="protein sequence ID" value="CAB4561014.1"/>
    <property type="molecule type" value="Genomic_DNA"/>
</dbReference>
<dbReference type="SMART" id="SM00829">
    <property type="entry name" value="PKS_ER"/>
    <property type="match status" value="1"/>
</dbReference>
<dbReference type="InterPro" id="IPR013154">
    <property type="entry name" value="ADH-like_N"/>
</dbReference>
<dbReference type="Gene3D" id="3.40.50.720">
    <property type="entry name" value="NAD(P)-binding Rossmann-like Domain"/>
    <property type="match status" value="1"/>
</dbReference>